<keyword evidence="4" id="KW-0548">Nucleotidyltransferase</keyword>
<dbReference type="Gene3D" id="2.40.50.100">
    <property type="match status" value="1"/>
</dbReference>
<dbReference type="AlphaFoldDB" id="K2F6H2"/>
<accession>K2F6H2</accession>
<sequence>MPKKKDNIEVVLDTKKDFWSLYDVKWRYFFTDDKSILEMPELIEVQLNSYKDFLDNRLSRAFEEAFPISDFSWEKIDIYYKSYSLEEPKYWVTDCKRKNLNYEAPFKVRLEMLNKETWEIKEQDVYMGWIPLMTEKGTFIINGIERVIVNQIIRSTWMFFTPDAKNPWFYWMKIIPQKWSWFEFELEKKWIINVKIDKKRKVPVTTLLRAYWLENDSDIIEAFKGNKEIIAKYIGPTLEKDKTKTRLEALHIIYKLLRPGDLGTDERVKDLFQNTFFDIKKFDLWEIARIKINRKLKFETEYKDEWRFLRIDDLTNWIKYLLSLIEEVDGYEWDDIDHLANRRVRSVWELVYDKLKIGLARTEKIAKDRMTIVDLEDATPGTFINSRPITAVLKEFFASSQLSQFMDQSNPISELAHKRRISALWPGWLTRERASFEVRDVHPTQYWRICPIHTPEGPNIWLVLHLASYAKVDRFGFITTPFREVQHIVKNDWKEAINRMALDDMLDSKWKLIIAEKEYITEAIAKELKEKISEKEIEVRWFLTDKYEYFDWYQEKALTIAEANTEVDEFWNFLETRIGSRKNSEPLVAYIREITHIDISPKQIMSETTSLIPFLEHDDATRAEMGTNMMRQAVPLIRSESPIVGTWTERVIWEWSWYVVKAEEDWEIIWVDAKHISVLYKSGKKKLYELRTFEKSNSDMLVHQKPLISTWMKIKEGDILADWQSIQNWELAIWKNLVVWYMPWGWFNYEDAIIISSRVMENDFYTSVHISEYVLDVRETKLWPEQTTNDIPNVSTTKLKNLDEDGIIRSWAFVKWGDILVWKVTPKWEIELSPEERLLRAIFWDKSKDVKDSSLVLPAWSGWKVIWVHILRRENWDNLPTWV</sequence>
<dbReference type="EMBL" id="AMFJ01000718">
    <property type="protein sequence ID" value="EKE26661.1"/>
    <property type="molecule type" value="Genomic_DNA"/>
</dbReference>
<evidence type="ECO:0000259" key="9">
    <source>
        <dbReference type="Pfam" id="PF04561"/>
    </source>
</evidence>
<name>K2F6H2_9BACT</name>
<dbReference type="Gene3D" id="3.90.1110.10">
    <property type="entry name" value="RNA polymerase Rpb2, domain 2"/>
    <property type="match status" value="1"/>
</dbReference>
<organism evidence="13">
    <name type="scientific">uncultured bacterium</name>
    <name type="common">gcode 4</name>
    <dbReference type="NCBI Taxonomy" id="1234023"/>
    <lineage>
        <taxon>Bacteria</taxon>
        <taxon>environmental samples</taxon>
    </lineage>
</organism>
<comment type="similarity">
    <text evidence="7">Belongs to the RNA polymerase beta chain family.</text>
</comment>
<evidence type="ECO:0000256" key="7">
    <source>
        <dbReference type="RuleBase" id="RU000434"/>
    </source>
</evidence>
<dbReference type="InterPro" id="IPR007645">
    <property type="entry name" value="RNA_pol_Rpb2_3"/>
</dbReference>
<dbReference type="InterPro" id="IPR019462">
    <property type="entry name" value="DNA-dir_RNA_pol_bsu_external_1"/>
</dbReference>
<dbReference type="InterPro" id="IPR007644">
    <property type="entry name" value="RNA_pol_bsu_protrusion"/>
</dbReference>
<dbReference type="GO" id="GO:0032549">
    <property type="term" value="F:ribonucleoside binding"/>
    <property type="evidence" value="ECO:0007669"/>
    <property type="project" value="InterPro"/>
</dbReference>
<evidence type="ECO:0000259" key="11">
    <source>
        <dbReference type="Pfam" id="PF04565"/>
    </source>
</evidence>
<dbReference type="InterPro" id="IPR042107">
    <property type="entry name" value="DNA-dir_RNA_pol_bsu_ext_1_sf"/>
</dbReference>
<proteinExistence type="inferred from homology"/>
<evidence type="ECO:0000256" key="3">
    <source>
        <dbReference type="ARBA" id="ARBA00022679"/>
    </source>
</evidence>
<feature type="domain" description="RNA polymerase beta subunit protrusion" evidence="10">
    <location>
        <begin position="41"/>
        <end position="391"/>
    </location>
</feature>
<feature type="domain" description="RNA polymerase Rpb2" evidence="9">
    <location>
        <begin position="166"/>
        <end position="345"/>
    </location>
</feature>
<dbReference type="GO" id="GO:0003899">
    <property type="term" value="F:DNA-directed RNA polymerase activity"/>
    <property type="evidence" value="ECO:0007669"/>
    <property type="project" value="UniProtKB-EC"/>
</dbReference>
<protein>
    <recommendedName>
        <fullName evidence="1">DNA-directed RNA polymerase</fullName>
        <ecNumber evidence="1">2.7.7.6</ecNumber>
    </recommendedName>
</protein>
<dbReference type="InterPro" id="IPR037033">
    <property type="entry name" value="DNA-dir_RNAP_su2_hyb_sf"/>
</dbReference>
<dbReference type="InterPro" id="IPR037034">
    <property type="entry name" value="RNA_pol_Rpb2_2_sf"/>
</dbReference>
<evidence type="ECO:0000256" key="6">
    <source>
        <dbReference type="ARBA" id="ARBA00048552"/>
    </source>
</evidence>
<dbReference type="InterPro" id="IPR007120">
    <property type="entry name" value="DNA-dir_RNAP_su2_dom"/>
</dbReference>
<evidence type="ECO:0000259" key="12">
    <source>
        <dbReference type="Pfam" id="PF10385"/>
    </source>
</evidence>
<dbReference type="InterPro" id="IPR007642">
    <property type="entry name" value="RNA_pol_Rpb2_2"/>
</dbReference>
<evidence type="ECO:0000256" key="4">
    <source>
        <dbReference type="ARBA" id="ARBA00022695"/>
    </source>
</evidence>
<comment type="caution">
    <text evidence="13">The sequence shown here is derived from an EMBL/GenBank/DDBJ whole genome shotgun (WGS) entry which is preliminary data.</text>
</comment>
<evidence type="ECO:0000313" key="13">
    <source>
        <dbReference type="EMBL" id="EKE26661.1"/>
    </source>
</evidence>
<keyword evidence="5" id="KW-0804">Transcription</keyword>
<feature type="non-terminal residue" evidence="13">
    <location>
        <position position="883"/>
    </location>
</feature>
<dbReference type="Gene3D" id="2.40.50.150">
    <property type="match status" value="1"/>
</dbReference>
<dbReference type="Pfam" id="PF04561">
    <property type="entry name" value="RNA_pol_Rpb2_2"/>
    <property type="match status" value="1"/>
</dbReference>
<dbReference type="Pfam" id="PF04563">
    <property type="entry name" value="RNA_pol_Rpb2_1"/>
    <property type="match status" value="1"/>
</dbReference>
<dbReference type="EC" id="2.7.7.6" evidence="1"/>
<dbReference type="GO" id="GO:0003677">
    <property type="term" value="F:DNA binding"/>
    <property type="evidence" value="ECO:0007669"/>
    <property type="project" value="InterPro"/>
</dbReference>
<evidence type="ECO:0000259" key="8">
    <source>
        <dbReference type="Pfam" id="PF00562"/>
    </source>
</evidence>
<comment type="catalytic activity">
    <reaction evidence="6">
        <text>RNA(n) + a ribonucleoside 5'-triphosphate = RNA(n+1) + diphosphate</text>
        <dbReference type="Rhea" id="RHEA:21248"/>
        <dbReference type="Rhea" id="RHEA-COMP:14527"/>
        <dbReference type="Rhea" id="RHEA-COMP:17342"/>
        <dbReference type="ChEBI" id="CHEBI:33019"/>
        <dbReference type="ChEBI" id="CHEBI:61557"/>
        <dbReference type="ChEBI" id="CHEBI:140395"/>
        <dbReference type="EC" id="2.7.7.6"/>
    </reaction>
</comment>
<dbReference type="GO" id="GO:0006351">
    <property type="term" value="P:DNA-templated transcription"/>
    <property type="evidence" value="ECO:0007669"/>
    <property type="project" value="InterPro"/>
</dbReference>
<evidence type="ECO:0000256" key="1">
    <source>
        <dbReference type="ARBA" id="ARBA00012418"/>
    </source>
</evidence>
<dbReference type="Pfam" id="PF04565">
    <property type="entry name" value="RNA_pol_Rpb2_3"/>
    <property type="match status" value="1"/>
</dbReference>
<dbReference type="SUPFAM" id="SSF64484">
    <property type="entry name" value="beta and beta-prime subunits of DNA dependent RNA-polymerase"/>
    <property type="match status" value="1"/>
</dbReference>
<evidence type="ECO:0000259" key="10">
    <source>
        <dbReference type="Pfam" id="PF04563"/>
    </source>
</evidence>
<feature type="domain" description="DNA-directed RNA polymerase subunit 2 hybrid-binding" evidence="8">
    <location>
        <begin position="671"/>
        <end position="872"/>
    </location>
</feature>
<dbReference type="InterPro" id="IPR015712">
    <property type="entry name" value="DNA-dir_RNA_pol_su2"/>
</dbReference>
<dbReference type="Pfam" id="PF00562">
    <property type="entry name" value="RNA_pol_Rpb2_6"/>
    <property type="match status" value="1"/>
</dbReference>
<dbReference type="Gene3D" id="2.30.150.10">
    <property type="entry name" value="DNA-directed RNA polymerase, beta subunit, external 1 domain"/>
    <property type="match status" value="1"/>
</dbReference>
<dbReference type="Gene3D" id="3.90.1100.10">
    <property type="match status" value="3"/>
</dbReference>
<feature type="domain" description="RNA polymerase Rpb2" evidence="11">
    <location>
        <begin position="404"/>
        <end position="472"/>
    </location>
</feature>
<evidence type="ECO:0000256" key="2">
    <source>
        <dbReference type="ARBA" id="ARBA00022478"/>
    </source>
</evidence>
<dbReference type="Pfam" id="PF10385">
    <property type="entry name" value="RNA_pol_Rpb2_45"/>
    <property type="match status" value="1"/>
</dbReference>
<keyword evidence="3" id="KW-0808">Transferase</keyword>
<dbReference type="PANTHER" id="PTHR20856">
    <property type="entry name" value="DNA-DIRECTED RNA POLYMERASE I SUBUNIT 2"/>
    <property type="match status" value="1"/>
</dbReference>
<keyword evidence="2" id="KW-0240">DNA-directed RNA polymerase</keyword>
<gene>
    <name evidence="13" type="ORF">ACD_4C00202G0001</name>
</gene>
<reference evidence="13" key="1">
    <citation type="journal article" date="2012" name="Science">
        <title>Fermentation, hydrogen, and sulfur metabolism in multiple uncultivated bacterial phyla.</title>
        <authorList>
            <person name="Wrighton K.C."/>
            <person name="Thomas B.C."/>
            <person name="Sharon I."/>
            <person name="Miller C.S."/>
            <person name="Castelle C.J."/>
            <person name="VerBerkmoes N.C."/>
            <person name="Wilkins M.J."/>
            <person name="Hettich R.L."/>
            <person name="Lipton M.S."/>
            <person name="Williams K.H."/>
            <person name="Long P.E."/>
            <person name="Banfield J.F."/>
        </authorList>
    </citation>
    <scope>NUCLEOTIDE SEQUENCE [LARGE SCALE GENOMIC DNA]</scope>
</reference>
<dbReference type="InterPro" id="IPR014724">
    <property type="entry name" value="RNA_pol_RPB2_OB-fold"/>
</dbReference>
<dbReference type="Gene3D" id="2.40.270.10">
    <property type="entry name" value="DNA-directed RNA polymerase, subunit 2, domain 6"/>
    <property type="match status" value="1"/>
</dbReference>
<feature type="domain" description="DNA-directed RNA polymerase beta subunit external 1" evidence="12">
    <location>
        <begin position="543"/>
        <end position="600"/>
    </location>
</feature>
<dbReference type="GO" id="GO:0000428">
    <property type="term" value="C:DNA-directed RNA polymerase complex"/>
    <property type="evidence" value="ECO:0007669"/>
    <property type="project" value="UniProtKB-KW"/>
</dbReference>
<evidence type="ECO:0000256" key="5">
    <source>
        <dbReference type="ARBA" id="ARBA00023163"/>
    </source>
</evidence>